<evidence type="ECO:0000256" key="3">
    <source>
        <dbReference type="ARBA" id="ARBA00023307"/>
    </source>
</evidence>
<dbReference type="EMBL" id="CP072642">
    <property type="protein sequence ID" value="QUV94751.1"/>
    <property type="molecule type" value="Genomic_DNA"/>
</dbReference>
<keyword evidence="2" id="KW-0157">Chromophore</keyword>
<dbReference type="InterPro" id="IPR009050">
    <property type="entry name" value="Globin-like_sf"/>
</dbReference>
<dbReference type="Gene3D" id="1.10.490.20">
    <property type="entry name" value="Phycocyanins"/>
    <property type="match status" value="1"/>
</dbReference>
<dbReference type="Proteomes" id="UP000677668">
    <property type="component" value="Chromosome 1"/>
</dbReference>
<keyword evidence="5" id="KW-1185">Reference proteome</keyword>
<organism evidence="4 5">
    <name type="scientific">Chloracidobacterium sp. N</name>
    <dbReference type="NCBI Taxonomy" id="2821540"/>
    <lineage>
        <taxon>Bacteria</taxon>
        <taxon>Pseudomonadati</taxon>
        <taxon>Acidobacteriota</taxon>
        <taxon>Terriglobia</taxon>
        <taxon>Terriglobales</taxon>
        <taxon>Acidobacteriaceae</taxon>
        <taxon>Chloracidobacterium</taxon>
        <taxon>Chloracidobacterium aggregatum</taxon>
    </lineage>
</organism>
<dbReference type="RefSeq" id="WP_211423021.1">
    <property type="nucleotide sequence ID" value="NZ_CP072642.1"/>
</dbReference>
<dbReference type="SUPFAM" id="SSF46458">
    <property type="entry name" value="Globin-like"/>
    <property type="match status" value="1"/>
</dbReference>
<accession>A0ABX8B590</accession>
<dbReference type="InterPro" id="IPR038719">
    <property type="entry name" value="Phycobilisome_asu/bsu_sf"/>
</dbReference>
<comment type="similarity">
    <text evidence="1">Belongs to the phycobiliprotein family.</text>
</comment>
<sequence length="199" mass="23050">MTSPAVALPPHRHPELANMFRQAEGKYFTDAEFAKLESLYPNLKAHIEAAKDIRAKETGIVGRSVKEIYTMYPYEQHHEHATAKCVRDARYVLSYATLSMLIDDPRWFEDKLLIWMKTILQSFEFPETGQTEAMREAFSRIDPTLAAKLKSFKGKVKSIYHMYFVIKRECQQELQPTSFRLMAPYLDLAMNVLSEDYGA</sequence>
<evidence type="ECO:0000313" key="5">
    <source>
        <dbReference type="Proteomes" id="UP000677668"/>
    </source>
</evidence>
<gene>
    <name evidence="4" type="ORF">J8C05_04710</name>
</gene>
<dbReference type="Pfam" id="PF00502">
    <property type="entry name" value="Phycobilisome"/>
    <property type="match status" value="1"/>
</dbReference>
<evidence type="ECO:0000313" key="4">
    <source>
        <dbReference type="EMBL" id="QUV94751.1"/>
    </source>
</evidence>
<reference evidence="4 5" key="1">
    <citation type="submission" date="2021-03" db="EMBL/GenBank/DDBJ databases">
        <title>Genomic and phenotypic characterization of Chloracidobacterium isolates provides evidence for multiple species.</title>
        <authorList>
            <person name="Saini M.K."/>
            <person name="Costas A.M.G."/>
            <person name="Tank M."/>
            <person name="Bryant D.A."/>
        </authorList>
    </citation>
    <scope>NUCLEOTIDE SEQUENCE [LARGE SCALE GENOMIC DNA]</scope>
    <source>
        <strain evidence="4 5">N</strain>
    </source>
</reference>
<protein>
    <recommendedName>
        <fullName evidence="6">Phycobilisome protein</fullName>
    </recommendedName>
</protein>
<evidence type="ECO:0000256" key="2">
    <source>
        <dbReference type="ARBA" id="ARBA00022991"/>
    </source>
</evidence>
<proteinExistence type="inferred from homology"/>
<evidence type="ECO:0000256" key="1">
    <source>
        <dbReference type="ARBA" id="ARBA00008182"/>
    </source>
</evidence>
<name>A0ABX8B590_9BACT</name>
<dbReference type="InterPro" id="IPR012128">
    <property type="entry name" value="Phycobilisome_asu/bsu"/>
</dbReference>
<evidence type="ECO:0008006" key="6">
    <source>
        <dbReference type="Google" id="ProtNLM"/>
    </source>
</evidence>
<keyword evidence="3" id="KW-0089">Bile pigment</keyword>